<dbReference type="EMBL" id="SNWD01000018">
    <property type="protein sequence ID" value="TDN78267.1"/>
    <property type="molecule type" value="Genomic_DNA"/>
</dbReference>
<accession>A0A4R6FB75</accession>
<keyword evidence="2" id="KW-1185">Reference proteome</keyword>
<evidence type="ECO:0000313" key="2">
    <source>
        <dbReference type="Proteomes" id="UP000295493"/>
    </source>
</evidence>
<organism evidence="1 2">
    <name type="scientific">Stakelama pacifica</name>
    <dbReference type="NCBI Taxonomy" id="517720"/>
    <lineage>
        <taxon>Bacteria</taxon>
        <taxon>Pseudomonadati</taxon>
        <taxon>Pseudomonadota</taxon>
        <taxon>Alphaproteobacteria</taxon>
        <taxon>Sphingomonadales</taxon>
        <taxon>Sphingomonadaceae</taxon>
        <taxon>Stakelama</taxon>
    </lineage>
</organism>
<dbReference type="Proteomes" id="UP000295493">
    <property type="component" value="Unassembled WGS sequence"/>
</dbReference>
<evidence type="ECO:0000313" key="1">
    <source>
        <dbReference type="EMBL" id="TDN78267.1"/>
    </source>
</evidence>
<sequence>MGQRSNQCAEIPTSAAGRQSVGRRIEAERLIDLAKALLTEPEEEIAAIYLDHAVDALRMIAIHPVS</sequence>
<dbReference type="AlphaFoldDB" id="A0A4R6FB75"/>
<dbReference type="OrthoDB" id="9952932at2"/>
<reference evidence="1 2" key="1">
    <citation type="submission" date="2019-03" db="EMBL/GenBank/DDBJ databases">
        <title>Genomic Encyclopedia of Type Strains, Phase IV (KMG-IV): sequencing the most valuable type-strain genomes for metagenomic binning, comparative biology and taxonomic classification.</title>
        <authorList>
            <person name="Goeker M."/>
        </authorList>
    </citation>
    <scope>NUCLEOTIDE SEQUENCE [LARGE SCALE GENOMIC DNA]</scope>
    <source>
        <strain evidence="1 2">DSM 25059</strain>
    </source>
</reference>
<gene>
    <name evidence="1" type="ORF">EV664_11826</name>
</gene>
<protein>
    <submittedName>
        <fullName evidence="1">Uncharacterized protein</fullName>
    </submittedName>
</protein>
<proteinExistence type="predicted"/>
<dbReference type="RefSeq" id="WP_133497029.1">
    <property type="nucleotide sequence ID" value="NZ_BMLU01000017.1"/>
</dbReference>
<name>A0A4R6FB75_9SPHN</name>
<comment type="caution">
    <text evidence="1">The sequence shown here is derived from an EMBL/GenBank/DDBJ whole genome shotgun (WGS) entry which is preliminary data.</text>
</comment>